<evidence type="ECO:0000313" key="4">
    <source>
        <dbReference type="EMBL" id="EOT83801.1"/>
    </source>
</evidence>
<sequence length="181" mass="21109">MKKKPTKSTESAKLALFELLKVHSFSQITVNDICKEAEIGRSTFYKSFYDKYDILEAENQDICQKIKSSLADLMTMANITTHLQELVEIVKSTRFLQMIEIEEGTVNLRKQILSLLEDQYIQYYNYKDIAIKWSISYDFAKELFCSAALAFIETSLNESDPVILEQNQFFLEKIMKQFTHV</sequence>
<reference evidence="4 5" key="1">
    <citation type="submission" date="2013-03" db="EMBL/GenBank/DDBJ databases">
        <title>The Genome Sequence of Enterococcus sulfureus ATCC_49903 (PacBio/Illumina hybrid assembly).</title>
        <authorList>
            <consortium name="The Broad Institute Genomics Platform"/>
            <consortium name="The Broad Institute Genome Sequencing Center for Infectious Disease"/>
            <person name="Earl A."/>
            <person name="Russ C."/>
            <person name="Gilmore M."/>
            <person name="Surin D."/>
            <person name="Walker B."/>
            <person name="Young S."/>
            <person name="Zeng Q."/>
            <person name="Gargeya S."/>
            <person name="Fitzgerald M."/>
            <person name="Haas B."/>
            <person name="Abouelleil A."/>
            <person name="Allen A.W."/>
            <person name="Alvarado L."/>
            <person name="Arachchi H.M."/>
            <person name="Berlin A.M."/>
            <person name="Chapman S.B."/>
            <person name="Gainer-Dewar J."/>
            <person name="Goldberg J."/>
            <person name="Griggs A."/>
            <person name="Gujja S."/>
            <person name="Hansen M."/>
            <person name="Howarth C."/>
            <person name="Imamovic A."/>
            <person name="Ireland A."/>
            <person name="Larimer J."/>
            <person name="McCowan C."/>
            <person name="Murphy C."/>
            <person name="Pearson M."/>
            <person name="Poon T.W."/>
            <person name="Priest M."/>
            <person name="Roberts A."/>
            <person name="Saif S."/>
            <person name="Shea T."/>
            <person name="Sisk P."/>
            <person name="Sykes S."/>
            <person name="Wortman J."/>
            <person name="Nusbaum C."/>
            <person name="Birren B."/>
        </authorList>
    </citation>
    <scope>NUCLEOTIDE SEQUENCE [LARGE SCALE GENOMIC DNA]</scope>
    <source>
        <strain evidence="4 5">ATCC 49903</strain>
    </source>
</reference>
<dbReference type="OrthoDB" id="9810250at2"/>
<dbReference type="PROSITE" id="PS50977">
    <property type="entry name" value="HTH_TETR_2"/>
    <property type="match status" value="1"/>
</dbReference>
<dbReference type="SUPFAM" id="SSF46689">
    <property type="entry name" value="Homeodomain-like"/>
    <property type="match status" value="1"/>
</dbReference>
<dbReference type="EMBL" id="ASWO01000005">
    <property type="protein sequence ID" value="EOT83801.1"/>
    <property type="molecule type" value="Genomic_DNA"/>
</dbReference>
<evidence type="ECO:0000259" key="3">
    <source>
        <dbReference type="PROSITE" id="PS50977"/>
    </source>
</evidence>
<accession>S0L629</accession>
<dbReference type="InterPro" id="IPR009057">
    <property type="entry name" value="Homeodomain-like_sf"/>
</dbReference>
<evidence type="ECO:0000256" key="2">
    <source>
        <dbReference type="PROSITE-ProRule" id="PRU00335"/>
    </source>
</evidence>
<proteinExistence type="predicted"/>
<dbReference type="PATRIC" id="fig|1140003.3.peg.1110"/>
<comment type="caution">
    <text evidence="4">The sequence shown here is derived from an EMBL/GenBank/DDBJ whole genome shotgun (WGS) entry which is preliminary data.</text>
</comment>
<evidence type="ECO:0000313" key="5">
    <source>
        <dbReference type="Proteomes" id="UP000015961"/>
    </source>
</evidence>
<name>S0L629_9ENTE</name>
<gene>
    <name evidence="4" type="ORF">I573_01526</name>
</gene>
<keyword evidence="5" id="KW-1185">Reference proteome</keyword>
<dbReference type="Proteomes" id="UP000015961">
    <property type="component" value="Unassembled WGS sequence"/>
</dbReference>
<feature type="domain" description="HTH tetR-type" evidence="3">
    <location>
        <begin position="6"/>
        <end position="66"/>
    </location>
</feature>
<protein>
    <recommendedName>
        <fullName evidence="3">HTH tetR-type domain-containing protein</fullName>
    </recommendedName>
</protein>
<dbReference type="Pfam" id="PF00440">
    <property type="entry name" value="TetR_N"/>
    <property type="match status" value="1"/>
</dbReference>
<organism evidence="4 5">
    <name type="scientific">Enterococcus sulfureus ATCC 49903</name>
    <dbReference type="NCBI Taxonomy" id="1140003"/>
    <lineage>
        <taxon>Bacteria</taxon>
        <taxon>Bacillati</taxon>
        <taxon>Bacillota</taxon>
        <taxon>Bacilli</taxon>
        <taxon>Lactobacillales</taxon>
        <taxon>Enterococcaceae</taxon>
        <taxon>Enterococcus</taxon>
    </lineage>
</organism>
<dbReference type="AlphaFoldDB" id="S0L629"/>
<feature type="DNA-binding region" description="H-T-H motif" evidence="2">
    <location>
        <begin position="29"/>
        <end position="48"/>
    </location>
</feature>
<dbReference type="Gene3D" id="1.10.357.10">
    <property type="entry name" value="Tetracycline Repressor, domain 2"/>
    <property type="match status" value="1"/>
</dbReference>
<dbReference type="InterPro" id="IPR001647">
    <property type="entry name" value="HTH_TetR"/>
</dbReference>
<dbReference type="GO" id="GO:0003677">
    <property type="term" value="F:DNA binding"/>
    <property type="evidence" value="ECO:0007669"/>
    <property type="project" value="UniProtKB-UniRule"/>
</dbReference>
<dbReference type="RefSeq" id="WP_016185604.1">
    <property type="nucleotide sequence ID" value="NZ_ASWO01000005.1"/>
</dbReference>
<evidence type="ECO:0000256" key="1">
    <source>
        <dbReference type="ARBA" id="ARBA00023125"/>
    </source>
</evidence>
<keyword evidence="1 2" id="KW-0238">DNA-binding</keyword>